<dbReference type="Proteomes" id="UP001589890">
    <property type="component" value="Unassembled WGS sequence"/>
</dbReference>
<sequence length="268" mass="27973">MGDDNSADDARISALFHHSTALAEPDVRALIQGGIDRGRARRRRGAVLAAAAAVGVVALATSVMSDPGSTGGEPGVVGAPSSTRLAAPTTTAQPTMTLPTSKPHQPPKIPKADIPVEAADLPRLFAKLYPGQITSAEAGSGRIIDNGKAGQIAHFRWNGFVTTVGFVAYSGTPEQRCRAVQQDASQSGLPPVNCSKRPDGSILVEARQTAPAIDGGVTSQAVTLFTNHGYEIFIQSYNAGRLRGPVLAPKPPFALTQLVDAVTSRTWY</sequence>
<dbReference type="RefSeq" id="WP_380044055.1">
    <property type="nucleotide sequence ID" value="NZ_JBHLTC010000005.1"/>
</dbReference>
<reference evidence="2 3" key="1">
    <citation type="submission" date="2024-09" db="EMBL/GenBank/DDBJ databases">
        <authorList>
            <person name="Sun Q."/>
            <person name="Mori K."/>
        </authorList>
    </citation>
    <scope>NUCLEOTIDE SEQUENCE [LARGE SCALE GENOMIC DNA]</scope>
    <source>
        <strain evidence="2 3">CGMCC 1.15906</strain>
    </source>
</reference>
<keyword evidence="1" id="KW-1133">Transmembrane helix</keyword>
<feature type="transmembrane region" description="Helical" evidence="1">
    <location>
        <begin position="45"/>
        <end position="64"/>
    </location>
</feature>
<keyword evidence="1" id="KW-0472">Membrane</keyword>
<dbReference type="EMBL" id="JBHLTC010000005">
    <property type="protein sequence ID" value="MFC0623353.1"/>
    <property type="molecule type" value="Genomic_DNA"/>
</dbReference>
<accession>A0ABV6QFD9</accession>
<gene>
    <name evidence="2" type="ORF">ACFFGN_04720</name>
</gene>
<protein>
    <submittedName>
        <fullName evidence="2">Uncharacterized protein</fullName>
    </submittedName>
</protein>
<name>A0ABV6QFD9_9ACTN</name>
<evidence type="ECO:0000313" key="3">
    <source>
        <dbReference type="Proteomes" id="UP001589890"/>
    </source>
</evidence>
<keyword evidence="3" id="KW-1185">Reference proteome</keyword>
<evidence type="ECO:0000313" key="2">
    <source>
        <dbReference type="EMBL" id="MFC0623353.1"/>
    </source>
</evidence>
<comment type="caution">
    <text evidence="2">The sequence shown here is derived from an EMBL/GenBank/DDBJ whole genome shotgun (WGS) entry which is preliminary data.</text>
</comment>
<proteinExistence type="predicted"/>
<organism evidence="2 3">
    <name type="scientific">Kribbella deserti</name>
    <dbReference type="NCBI Taxonomy" id="1926257"/>
    <lineage>
        <taxon>Bacteria</taxon>
        <taxon>Bacillati</taxon>
        <taxon>Actinomycetota</taxon>
        <taxon>Actinomycetes</taxon>
        <taxon>Propionibacteriales</taxon>
        <taxon>Kribbellaceae</taxon>
        <taxon>Kribbella</taxon>
    </lineage>
</organism>
<keyword evidence="1" id="KW-0812">Transmembrane</keyword>
<evidence type="ECO:0000256" key="1">
    <source>
        <dbReference type="SAM" id="Phobius"/>
    </source>
</evidence>